<dbReference type="InterPro" id="IPR053967">
    <property type="entry name" value="LlgE_F_G-like_D1"/>
</dbReference>
<evidence type="ECO:0000256" key="2">
    <source>
        <dbReference type="ARBA" id="ARBA00009677"/>
    </source>
</evidence>
<evidence type="ECO:0000313" key="9">
    <source>
        <dbReference type="Proteomes" id="UP000316887"/>
    </source>
</evidence>
<comment type="subcellular location">
    <subcellularLocation>
        <location evidence="1 4">Bacterial flagellum basal body</location>
    </subcellularLocation>
</comment>
<dbReference type="NCBIfam" id="TIGR03506">
    <property type="entry name" value="FlgEFG_subfam"/>
    <property type="match status" value="1"/>
</dbReference>
<dbReference type="GO" id="GO:0071978">
    <property type="term" value="P:bacterial-type flagellum-dependent swarming motility"/>
    <property type="evidence" value="ECO:0007669"/>
    <property type="project" value="TreeGrafter"/>
</dbReference>
<dbReference type="InterPro" id="IPR010930">
    <property type="entry name" value="Flg_bb/hook_C_dom"/>
</dbReference>
<evidence type="ECO:0000259" key="5">
    <source>
        <dbReference type="Pfam" id="PF00460"/>
    </source>
</evidence>
<proteinExistence type="inferred from homology"/>
<dbReference type="EMBL" id="VFOF01000001">
    <property type="protein sequence ID" value="TQL17080.1"/>
    <property type="molecule type" value="Genomic_DNA"/>
</dbReference>
<evidence type="ECO:0000256" key="3">
    <source>
        <dbReference type="ARBA" id="ARBA00023143"/>
    </source>
</evidence>
<feature type="domain" description="Flagellar hook protein FlgE/F/G-like D1" evidence="7">
    <location>
        <begin position="82"/>
        <end position="170"/>
    </location>
</feature>
<dbReference type="GO" id="GO:0009424">
    <property type="term" value="C:bacterial-type flagellum hook"/>
    <property type="evidence" value="ECO:0007669"/>
    <property type="project" value="TreeGrafter"/>
</dbReference>
<organism evidence="8 9">
    <name type="scientific">Zymomonas mobilis</name>
    <dbReference type="NCBI Taxonomy" id="542"/>
    <lineage>
        <taxon>Bacteria</taxon>
        <taxon>Pseudomonadati</taxon>
        <taxon>Pseudomonadota</taxon>
        <taxon>Alphaproteobacteria</taxon>
        <taxon>Sphingomonadales</taxon>
        <taxon>Zymomonadaceae</taxon>
        <taxon>Zymomonas</taxon>
    </lineage>
</organism>
<dbReference type="Pfam" id="PF00460">
    <property type="entry name" value="Flg_bb_rod"/>
    <property type="match status" value="1"/>
</dbReference>
<accession>A0A542W0I9</accession>
<evidence type="ECO:0000313" key="8">
    <source>
        <dbReference type="EMBL" id="TQL17080.1"/>
    </source>
</evidence>
<comment type="function">
    <text evidence="4">A flexible structure which links the flagellar filament to the drive apparatus in the basal body.</text>
</comment>
<dbReference type="Pfam" id="PF06429">
    <property type="entry name" value="Flg_bbr_C"/>
    <property type="match status" value="1"/>
</dbReference>
<name>A0A542W0I9_ZYMMB</name>
<dbReference type="Proteomes" id="UP000316887">
    <property type="component" value="Unassembled WGS sequence"/>
</dbReference>
<dbReference type="PANTHER" id="PTHR30435">
    <property type="entry name" value="FLAGELLAR PROTEIN"/>
    <property type="match status" value="1"/>
</dbReference>
<dbReference type="RefSeq" id="WP_141919450.1">
    <property type="nucleotide sequence ID" value="NZ_VFOF01000001.1"/>
</dbReference>
<evidence type="ECO:0000259" key="6">
    <source>
        <dbReference type="Pfam" id="PF06429"/>
    </source>
</evidence>
<dbReference type="SUPFAM" id="SSF117143">
    <property type="entry name" value="Flagellar hook protein flgE"/>
    <property type="match status" value="1"/>
</dbReference>
<feature type="domain" description="Flagellar basal body rod protein N-terminal" evidence="5">
    <location>
        <begin position="3"/>
        <end position="32"/>
    </location>
</feature>
<keyword evidence="3 4" id="KW-0975">Bacterial flagellum</keyword>
<dbReference type="InterPro" id="IPR001444">
    <property type="entry name" value="Flag_bb_rod_N"/>
</dbReference>
<feature type="domain" description="Flagellar basal-body/hook protein C-terminal" evidence="6">
    <location>
        <begin position="376"/>
        <end position="420"/>
    </location>
</feature>
<dbReference type="AlphaFoldDB" id="A0A542W0I9"/>
<keyword evidence="8" id="KW-0969">Cilium</keyword>
<comment type="caution">
    <text evidence="8">The sequence shown here is derived from an EMBL/GenBank/DDBJ whole genome shotgun (WGS) entry which is preliminary data.</text>
</comment>
<protein>
    <recommendedName>
        <fullName evidence="4">Flagellar hook protein FlgE</fullName>
    </recommendedName>
</protein>
<dbReference type="InterPro" id="IPR020013">
    <property type="entry name" value="Flagellar_FlgE/F/G"/>
</dbReference>
<dbReference type="Pfam" id="PF22692">
    <property type="entry name" value="LlgE_F_G_D1"/>
    <property type="match status" value="1"/>
</dbReference>
<evidence type="ECO:0000256" key="1">
    <source>
        <dbReference type="ARBA" id="ARBA00004117"/>
    </source>
</evidence>
<evidence type="ECO:0000259" key="7">
    <source>
        <dbReference type="Pfam" id="PF22692"/>
    </source>
</evidence>
<keyword evidence="8" id="KW-0966">Cell projection</keyword>
<sequence>MAFYTSLTGLNAAQTDLSVTSNNIANSGSYGFKKTTTDFGELVADSPLASGQNIGQGTRLRATIQDFTSGSMKTTNRALDMMVNGDGFFLVKSPGASGTISLTRDGSFLTDKNNNVVTSDGHYLQIYATDNSGSIYTGSTSTTSATGGRVVKNLTLPSYEDQLTISNSGTGSLVQVGTSLSASGDISLTNTDGSTTKITGAKITLGGATFADSSTTNLSGGVMTITGGTATTTSSDGTVGAATPNTTTYTSTGGTAKVDPSTGLLTDIALAADAKLTANGNNYEGSITSATYPTTTATDESGDTSSALSNISVGTDGKVTATFANGNQYILGAVALGDVNNRNGLHSTGNANWTVTGTSGSLNYREADTSGLGSVQSGALELSNIDLTQELVNLISEQRNFQANSKAISTDNQMVSYVMNIQS</sequence>
<dbReference type="PANTHER" id="PTHR30435:SF1">
    <property type="entry name" value="FLAGELLAR HOOK PROTEIN FLGE"/>
    <property type="match status" value="1"/>
</dbReference>
<reference evidence="8 9" key="1">
    <citation type="submission" date="2019-06" db="EMBL/GenBank/DDBJ databases">
        <title>Genome sequencing of Zymomonas mobilis strains for genetic engineering and biofuel applications.</title>
        <authorList>
            <person name="Teravest M."/>
        </authorList>
    </citation>
    <scope>NUCLEOTIDE SEQUENCE [LARGE SCALE GENOMIC DNA]</scope>
    <source>
        <strain evidence="8 9">AN0101</strain>
    </source>
</reference>
<dbReference type="GO" id="GO:0009425">
    <property type="term" value="C:bacterial-type flagellum basal body"/>
    <property type="evidence" value="ECO:0007669"/>
    <property type="project" value="UniProtKB-SubCell"/>
</dbReference>
<evidence type="ECO:0000256" key="4">
    <source>
        <dbReference type="RuleBase" id="RU362116"/>
    </source>
</evidence>
<gene>
    <name evidence="8" type="ORF">FBY58_0640</name>
</gene>
<comment type="similarity">
    <text evidence="2 4">Belongs to the flagella basal body rod proteins family.</text>
</comment>
<dbReference type="OrthoDB" id="8372879at2"/>
<dbReference type="InterPro" id="IPR037925">
    <property type="entry name" value="FlgE/F/G-like"/>
</dbReference>
<dbReference type="GO" id="GO:0005829">
    <property type="term" value="C:cytosol"/>
    <property type="evidence" value="ECO:0007669"/>
    <property type="project" value="TreeGrafter"/>
</dbReference>
<keyword evidence="8" id="KW-0282">Flagellum</keyword>